<name>A0A9Q4GI04_9EURY</name>
<dbReference type="Proteomes" id="UP001149411">
    <property type="component" value="Unassembled WGS sequence"/>
</dbReference>
<protein>
    <submittedName>
        <fullName evidence="1">Uncharacterized protein</fullName>
    </submittedName>
</protein>
<dbReference type="EMBL" id="RKLV01000001">
    <property type="protein sequence ID" value="MCX2817836.1"/>
    <property type="molecule type" value="Genomic_DNA"/>
</dbReference>
<reference evidence="1" key="1">
    <citation type="submission" date="2022-09" db="EMBL/GenBank/DDBJ databases">
        <title>Haloadaptaus new haloarchaeum isolated from saline soil.</title>
        <authorList>
            <person name="Duran-Viseras A."/>
            <person name="Sanchez-Porro C."/>
            <person name="Ventosa A."/>
        </authorList>
    </citation>
    <scope>NUCLEOTIDE SEQUENCE</scope>
    <source>
        <strain evidence="1">F3-133</strain>
    </source>
</reference>
<evidence type="ECO:0000313" key="1">
    <source>
        <dbReference type="EMBL" id="MCX2817836.1"/>
    </source>
</evidence>
<comment type="caution">
    <text evidence="1">The sequence shown here is derived from an EMBL/GenBank/DDBJ whole genome shotgun (WGS) entry which is preliminary data.</text>
</comment>
<organism evidence="1 2">
    <name type="scientific">Halorutilus salinus</name>
    <dbReference type="NCBI Taxonomy" id="2487751"/>
    <lineage>
        <taxon>Archaea</taxon>
        <taxon>Methanobacteriati</taxon>
        <taxon>Methanobacteriota</taxon>
        <taxon>Stenosarchaea group</taxon>
        <taxon>Halobacteria</taxon>
        <taxon>Halorutilales</taxon>
        <taxon>Halorutilaceae</taxon>
        <taxon>Halorutilus</taxon>
    </lineage>
</organism>
<evidence type="ECO:0000313" key="2">
    <source>
        <dbReference type="Proteomes" id="UP001149411"/>
    </source>
</evidence>
<gene>
    <name evidence="1" type="ORF">EGH25_00450</name>
</gene>
<dbReference type="RefSeq" id="WP_266085336.1">
    <property type="nucleotide sequence ID" value="NZ_RKLV01000001.1"/>
</dbReference>
<accession>A0A9Q4GI04</accession>
<proteinExistence type="predicted"/>
<dbReference type="AlphaFoldDB" id="A0A9Q4GI04"/>
<keyword evidence="2" id="KW-1185">Reference proteome</keyword>
<sequence length="165" mass="18890">MEERTAYVAVAPRRSTEEYDPEAMGVAVVAVAYDGTVYYFDRTRLARLFDLLRRAERIVGVNDYVVEALEPHGEFPRSRFVGVQKRISDALGERVSLNNAARATLGVERDDPRRLPLEWQEGREKAVKRALRKDLRILRELDGSMHDGEVCVTDPRTMEERAVEI</sequence>